<organism evidence="2 3">
    <name type="scientific">Persicirhabdus sediminis</name>
    <dbReference type="NCBI Taxonomy" id="454144"/>
    <lineage>
        <taxon>Bacteria</taxon>
        <taxon>Pseudomonadati</taxon>
        <taxon>Verrucomicrobiota</taxon>
        <taxon>Verrucomicrobiia</taxon>
        <taxon>Verrucomicrobiales</taxon>
        <taxon>Verrucomicrobiaceae</taxon>
        <taxon>Persicirhabdus</taxon>
    </lineage>
</organism>
<keyword evidence="1" id="KW-0732">Signal</keyword>
<evidence type="ECO:0000256" key="1">
    <source>
        <dbReference type="SAM" id="SignalP"/>
    </source>
</evidence>
<reference evidence="2" key="1">
    <citation type="submission" date="2021-01" db="EMBL/GenBank/DDBJ databases">
        <title>Modified the classification status of verrucomicrobia.</title>
        <authorList>
            <person name="Feng X."/>
        </authorList>
    </citation>
    <scope>NUCLEOTIDE SEQUENCE</scope>
    <source>
        <strain evidence="2">_KCTC 22039</strain>
    </source>
</reference>
<evidence type="ECO:0000313" key="2">
    <source>
        <dbReference type="EMBL" id="MBK1789717.1"/>
    </source>
</evidence>
<accession>A0A8J7MAU5</accession>
<dbReference type="NCBIfam" id="NF041881">
    <property type="entry name" value="PTPDL_fam"/>
    <property type="match status" value="1"/>
</dbReference>
<dbReference type="AlphaFoldDB" id="A0A8J7MAU5"/>
<dbReference type="RefSeq" id="WP_200309760.1">
    <property type="nucleotide sequence ID" value="NZ_JAENIM010000008.1"/>
</dbReference>
<name>A0A8J7MAU5_9BACT</name>
<protein>
    <submittedName>
        <fullName evidence="2">Uncharacterized protein</fullName>
    </submittedName>
</protein>
<comment type="caution">
    <text evidence="2">The sequence shown here is derived from an EMBL/GenBank/DDBJ whole genome shotgun (WGS) entry which is preliminary data.</text>
</comment>
<proteinExistence type="predicted"/>
<feature type="signal peptide" evidence="1">
    <location>
        <begin position="1"/>
        <end position="19"/>
    </location>
</feature>
<evidence type="ECO:0000313" key="3">
    <source>
        <dbReference type="Proteomes" id="UP000624703"/>
    </source>
</evidence>
<gene>
    <name evidence="2" type="ORF">JIN82_00965</name>
</gene>
<sequence length="351" mass="39788">MRFKFTCIALLGTCALASADIFHMKDGTKVEGELISRDANEYKIMVHHGETIKYEQTFPRDQVVRQERLATDGPAFEKIKDLAPAPDMLPVEEYDERIAELNKFLDEHDLSSHRRTVRGMIRTLEDEKKQIEAGSTKINGKLITQTEYQKKAYELDAGVAKGRVDAALKKQDYNGAIQAWENMKSDFAGCDAYSQASASLKNALTRHKSRLTTMINEVDAKKDERKRTVGSMTGNSKANAIKVVQDSNKAVESTYKREKSQGVKILTASEYHKTPSQDTINNINQIIRSMNNHARHNSAELYNTIWQAIDAQDFAKAKEVFEEIKIDPNFSEKYKTAVQAHYKQAWDASKK</sequence>
<feature type="chain" id="PRO_5035233793" evidence="1">
    <location>
        <begin position="20"/>
        <end position="351"/>
    </location>
</feature>
<keyword evidence="3" id="KW-1185">Reference proteome</keyword>
<dbReference type="Proteomes" id="UP000624703">
    <property type="component" value="Unassembled WGS sequence"/>
</dbReference>
<dbReference type="EMBL" id="JAENIM010000008">
    <property type="protein sequence ID" value="MBK1789717.1"/>
    <property type="molecule type" value="Genomic_DNA"/>
</dbReference>